<dbReference type="PANTHER" id="PTHR36923:SF3">
    <property type="entry name" value="FERREDOXIN"/>
    <property type="match status" value="1"/>
</dbReference>
<keyword evidence="3 8" id="KW-0479">Metal-binding</keyword>
<keyword evidence="6 8" id="KW-0411">Iron-sulfur</keyword>
<organism evidence="9 10">
    <name type="scientific">Micromonospora polyrhachis</name>
    <dbReference type="NCBI Taxonomy" id="1282883"/>
    <lineage>
        <taxon>Bacteria</taxon>
        <taxon>Bacillati</taxon>
        <taxon>Actinomycetota</taxon>
        <taxon>Actinomycetes</taxon>
        <taxon>Micromonosporales</taxon>
        <taxon>Micromonosporaceae</taxon>
        <taxon>Micromonospora</taxon>
    </lineage>
</organism>
<reference evidence="9 10" key="1">
    <citation type="submission" date="2020-08" db="EMBL/GenBank/DDBJ databases">
        <title>Sequencing the genomes of 1000 actinobacteria strains.</title>
        <authorList>
            <person name="Klenk H.-P."/>
        </authorList>
    </citation>
    <scope>NUCLEOTIDE SEQUENCE [LARGE SCALE GENOMIC DNA]</scope>
    <source>
        <strain evidence="9 10">DSM 45886</strain>
    </source>
</reference>
<evidence type="ECO:0000256" key="3">
    <source>
        <dbReference type="ARBA" id="ARBA00022723"/>
    </source>
</evidence>
<comment type="function">
    <text evidence="8">Ferredoxins are iron-sulfur proteins that transfer electrons in a wide variety of metabolic reactions.</text>
</comment>
<keyword evidence="4 8" id="KW-0249">Electron transport</keyword>
<dbReference type="GO" id="GO:0051538">
    <property type="term" value="F:3 iron, 4 sulfur cluster binding"/>
    <property type="evidence" value="ECO:0007669"/>
    <property type="project" value="UniProtKB-KW"/>
</dbReference>
<dbReference type="GO" id="GO:0009055">
    <property type="term" value="F:electron transfer activity"/>
    <property type="evidence" value="ECO:0007669"/>
    <property type="project" value="UniProtKB-UniRule"/>
</dbReference>
<sequence>MRVRVDMNRCETHAQCVFAAPDVFRLDDNDELVYDSAPDDSLRPDIEQAMAACPVQAILIAPS</sequence>
<evidence type="ECO:0000256" key="1">
    <source>
        <dbReference type="ARBA" id="ARBA00001927"/>
    </source>
</evidence>
<evidence type="ECO:0000256" key="2">
    <source>
        <dbReference type="ARBA" id="ARBA00022448"/>
    </source>
</evidence>
<keyword evidence="2 8" id="KW-0813">Transport</keyword>
<dbReference type="PANTHER" id="PTHR36923">
    <property type="entry name" value="FERREDOXIN"/>
    <property type="match status" value="1"/>
</dbReference>
<dbReference type="EMBL" id="JACHJW010000001">
    <property type="protein sequence ID" value="MBB4960475.1"/>
    <property type="molecule type" value="Genomic_DNA"/>
</dbReference>
<evidence type="ECO:0000256" key="7">
    <source>
        <dbReference type="ARBA" id="ARBA00023291"/>
    </source>
</evidence>
<comment type="caution">
    <text evidence="9">The sequence shown here is derived from an EMBL/GenBank/DDBJ whole genome shotgun (WGS) entry which is preliminary data.</text>
</comment>
<name>A0A7W7ST27_9ACTN</name>
<evidence type="ECO:0000256" key="4">
    <source>
        <dbReference type="ARBA" id="ARBA00022982"/>
    </source>
</evidence>
<protein>
    <recommendedName>
        <fullName evidence="8">Ferredoxin</fullName>
    </recommendedName>
</protein>
<dbReference type="PRINTS" id="PR00352">
    <property type="entry name" value="3FE4SFRDOXIN"/>
</dbReference>
<evidence type="ECO:0000313" key="9">
    <source>
        <dbReference type="EMBL" id="MBB4960475.1"/>
    </source>
</evidence>
<keyword evidence="10" id="KW-1185">Reference proteome</keyword>
<evidence type="ECO:0000256" key="8">
    <source>
        <dbReference type="RuleBase" id="RU368020"/>
    </source>
</evidence>
<evidence type="ECO:0000313" key="10">
    <source>
        <dbReference type="Proteomes" id="UP000578819"/>
    </source>
</evidence>
<accession>A0A7W7ST27</accession>
<dbReference type="GO" id="GO:0005506">
    <property type="term" value="F:iron ion binding"/>
    <property type="evidence" value="ECO:0007669"/>
    <property type="project" value="UniProtKB-UniRule"/>
</dbReference>
<keyword evidence="7" id="KW-0003">3Fe-4S</keyword>
<dbReference type="AlphaFoldDB" id="A0A7W7ST27"/>
<dbReference type="RefSeq" id="WP_184536247.1">
    <property type="nucleotide sequence ID" value="NZ_JACHJW010000001.1"/>
</dbReference>
<dbReference type="InterPro" id="IPR051269">
    <property type="entry name" value="Fe-S_cluster_ET"/>
</dbReference>
<dbReference type="InterPro" id="IPR001080">
    <property type="entry name" value="3Fe4S_ferredoxin"/>
</dbReference>
<dbReference type="Pfam" id="PF13459">
    <property type="entry name" value="Fer4_15"/>
    <property type="match status" value="1"/>
</dbReference>
<dbReference type="Gene3D" id="3.30.70.20">
    <property type="match status" value="1"/>
</dbReference>
<keyword evidence="5 8" id="KW-0408">Iron</keyword>
<evidence type="ECO:0000256" key="6">
    <source>
        <dbReference type="ARBA" id="ARBA00023014"/>
    </source>
</evidence>
<gene>
    <name evidence="9" type="ORF">FHR38_004208</name>
</gene>
<proteinExistence type="predicted"/>
<dbReference type="Proteomes" id="UP000578819">
    <property type="component" value="Unassembled WGS sequence"/>
</dbReference>
<evidence type="ECO:0000256" key="5">
    <source>
        <dbReference type="ARBA" id="ARBA00023004"/>
    </source>
</evidence>
<comment type="cofactor">
    <cofactor evidence="1">
        <name>[3Fe-4S] cluster</name>
        <dbReference type="ChEBI" id="CHEBI:21137"/>
    </cofactor>
</comment>
<dbReference type="SUPFAM" id="SSF54862">
    <property type="entry name" value="4Fe-4S ferredoxins"/>
    <property type="match status" value="1"/>
</dbReference>